<reference evidence="2 3" key="1">
    <citation type="submission" date="2018-06" db="EMBL/GenBank/DDBJ databases">
        <title>Genomic Encyclopedia of Archaeal and Bacterial Type Strains, Phase II (KMG-II): from individual species to whole genera.</title>
        <authorList>
            <person name="Goeker M."/>
        </authorList>
    </citation>
    <scope>NUCLEOTIDE SEQUENCE [LARGE SCALE GENOMIC DNA]</scope>
    <source>
        <strain evidence="2 3">DSM 21851</strain>
    </source>
</reference>
<dbReference type="Proteomes" id="UP000248790">
    <property type="component" value="Unassembled WGS sequence"/>
</dbReference>
<evidence type="ECO:0008006" key="4">
    <source>
        <dbReference type="Google" id="ProtNLM"/>
    </source>
</evidence>
<dbReference type="AlphaFoldDB" id="A0A327WJK6"/>
<comment type="caution">
    <text evidence="2">The sequence shown here is derived from an EMBL/GenBank/DDBJ whole genome shotgun (WGS) entry which is preliminary data.</text>
</comment>
<evidence type="ECO:0000313" key="3">
    <source>
        <dbReference type="Proteomes" id="UP000248790"/>
    </source>
</evidence>
<organism evidence="2 3">
    <name type="scientific">Larkinella arboricola</name>
    <dbReference type="NCBI Taxonomy" id="643671"/>
    <lineage>
        <taxon>Bacteria</taxon>
        <taxon>Pseudomonadati</taxon>
        <taxon>Bacteroidota</taxon>
        <taxon>Cytophagia</taxon>
        <taxon>Cytophagales</taxon>
        <taxon>Spirosomataceae</taxon>
        <taxon>Larkinella</taxon>
    </lineage>
</organism>
<feature type="region of interest" description="Disordered" evidence="1">
    <location>
        <begin position="150"/>
        <end position="170"/>
    </location>
</feature>
<evidence type="ECO:0000313" key="2">
    <source>
        <dbReference type="EMBL" id="RAJ90893.1"/>
    </source>
</evidence>
<dbReference type="OrthoDB" id="5944985at2"/>
<dbReference type="EMBL" id="QLMC01000011">
    <property type="protein sequence ID" value="RAJ90893.1"/>
    <property type="molecule type" value="Genomic_DNA"/>
</dbReference>
<name>A0A327WJK6_LARAB</name>
<dbReference type="InterPro" id="IPR036086">
    <property type="entry name" value="ParB/Sulfiredoxin_sf"/>
</dbReference>
<accession>A0A327WJK6</accession>
<sequence>MKKFITASGEPPVLHRNSANLMQNMLDEVKANITILPEFKSLIPPLQVTEYEQLKSNILKDGCREPLLIWQTSRGVIDGTDDGTPLNILIDGHNRHEICVEKGLDFKIALRDFPTLQSVRDFMIDNQLGRRNLTPEQMSYLRGLKYRNERQSAGRPIQDTTSADQELSESTIAQRTQDRLAKEFGVSPRTIHRDREYSEGLDKLTPELKQNILKGKQKLPKELIQSVGRTLPTDAPPLSLNDVLTFQETATLPIVTPTKPATKSDEPKKAVREIAKRAAALNPSSPTFQQDCDELIALLKAVKTTI</sequence>
<keyword evidence="3" id="KW-1185">Reference proteome</keyword>
<dbReference type="SUPFAM" id="SSF110849">
    <property type="entry name" value="ParB/Sulfiredoxin"/>
    <property type="match status" value="1"/>
</dbReference>
<protein>
    <recommendedName>
        <fullName evidence="4">ParB-like nuclease family protein</fullName>
    </recommendedName>
</protein>
<feature type="compositionally biased region" description="Polar residues" evidence="1">
    <location>
        <begin position="158"/>
        <end position="170"/>
    </location>
</feature>
<evidence type="ECO:0000256" key="1">
    <source>
        <dbReference type="SAM" id="MobiDB-lite"/>
    </source>
</evidence>
<dbReference type="RefSeq" id="WP_111631440.1">
    <property type="nucleotide sequence ID" value="NZ_QLMC01000011.1"/>
</dbReference>
<proteinExistence type="predicted"/>
<gene>
    <name evidence="2" type="ORF">LX87_05437</name>
</gene>